<feature type="compositionally biased region" description="Basic residues" evidence="1">
    <location>
        <begin position="789"/>
        <end position="801"/>
    </location>
</feature>
<feature type="compositionally biased region" description="Polar residues" evidence="1">
    <location>
        <begin position="972"/>
        <end position="983"/>
    </location>
</feature>
<accession>A0ABP9HX82</accession>
<feature type="compositionally biased region" description="Low complexity" evidence="1">
    <location>
        <begin position="955"/>
        <end position="964"/>
    </location>
</feature>
<evidence type="ECO:0000313" key="3">
    <source>
        <dbReference type="EMBL" id="GAA4980940.1"/>
    </source>
</evidence>
<organism evidence="3 4">
    <name type="scientific">Yinghuangia aomiensis</name>
    <dbReference type="NCBI Taxonomy" id="676205"/>
    <lineage>
        <taxon>Bacteria</taxon>
        <taxon>Bacillati</taxon>
        <taxon>Actinomycetota</taxon>
        <taxon>Actinomycetes</taxon>
        <taxon>Kitasatosporales</taxon>
        <taxon>Streptomycetaceae</taxon>
        <taxon>Yinghuangia</taxon>
    </lineage>
</organism>
<comment type="caution">
    <text evidence="3">The sequence shown here is derived from an EMBL/GenBank/DDBJ whole genome shotgun (WGS) entry which is preliminary data.</text>
</comment>
<evidence type="ECO:0000313" key="4">
    <source>
        <dbReference type="Proteomes" id="UP001500466"/>
    </source>
</evidence>
<keyword evidence="2" id="KW-1133">Transmembrane helix</keyword>
<dbReference type="RefSeq" id="WP_345678634.1">
    <property type="nucleotide sequence ID" value="NZ_BAABHS010000023.1"/>
</dbReference>
<feature type="transmembrane region" description="Helical" evidence="2">
    <location>
        <begin position="914"/>
        <end position="937"/>
    </location>
</feature>
<evidence type="ECO:0000256" key="2">
    <source>
        <dbReference type="SAM" id="Phobius"/>
    </source>
</evidence>
<gene>
    <name evidence="3" type="ORF">GCM10023205_57580</name>
</gene>
<proteinExistence type="predicted"/>
<name>A0ABP9HX82_9ACTN</name>
<feature type="compositionally biased region" description="Low complexity" evidence="1">
    <location>
        <begin position="859"/>
        <end position="876"/>
    </location>
</feature>
<dbReference type="Proteomes" id="UP001500466">
    <property type="component" value="Unassembled WGS sequence"/>
</dbReference>
<keyword evidence="4" id="KW-1185">Reference proteome</keyword>
<sequence length="983" mass="104844">MTVAELEAQWVWFGKSPGSTSDYEVLEGSSEPNTYKALSNVVWRTFPGTPDRIDNGPERLPWCTVSPARGQDRSPMWVVKIVEARGEKDGFNRAIVSARVFFVPYPEAAAAGLSAARLLDALDEAPLVPGAPVSVRLPDPAATRADILAEIRGLGIEWAATVAAWMLAGPVSIGGADNADRHTRLAIVDAVTALLPYGVRAHLTAHTWTGTDTRAQPWVSFAEIPGARRLAVNRRLPLPPEGPAADYYGVVTTFLERNGLDDLVERLAAMRTPVDLAKTRGLSGSLVTAVRDLDWVTRLIEASRNGTLNADELARRLAGAEPGRLKPDETRALLGAAFAAAVRGHTGCADAAEVFTRKAKAADAAVAAVVAELGAPEDPGTPDRDARIWALADRLGLGNAAAYVLLTGMGADGATPERMVRMLRRIGAARARRLEAVRDFLWQEKVVAGALLAYESEDRRQWLAVLDPDNASVPVWLRPYRILGSRHATGSLPTPGDAIAVADLTESGEEFTRVVSAFWPTFTEAAGNEQYQARLFAALTRRHIADPDTAVRIDLLLVVGGYLPHGAEQRRLSVERYLEAVRDRHVHDRVAFPRWAAAWTGLVLNPGAGPVSRESRLLLRTFALDCGDSTAAAIAGAVGGALENPGLYDTQILDDTWWHALIQYDPSLEQSRTLTRVRQGGLSLREVVDLWADSLCSAPSRAGVAVVGGTDRKPMLAAVGDWLRKSQVPAVAVFDALYGGLVARRVDGAQAREAVDGLRLAVTQGAWGEPEAERRREQFGEALAAEAKHARRHRRAIRKSKFQPPPAQPAPQGGAAAPAAPPARKGRRRKNEAPPPGPPAPPEPSGNLPAPASTADTRALPAGSATGSAAPGAAPADGNLTHGGRGRFRRGWRPSPPHVQQGATVRWKMERETLVARILIALVVILVGVIAVAVLLLSDDGSDNGSPSTPDNRDPAATAPAAAPQDPGHDATATTPKRPNNRP</sequence>
<feature type="region of interest" description="Disordered" evidence="1">
    <location>
        <begin position="942"/>
        <end position="983"/>
    </location>
</feature>
<reference evidence="4" key="1">
    <citation type="journal article" date="2019" name="Int. J. Syst. Evol. Microbiol.">
        <title>The Global Catalogue of Microorganisms (GCM) 10K type strain sequencing project: providing services to taxonomists for standard genome sequencing and annotation.</title>
        <authorList>
            <consortium name="The Broad Institute Genomics Platform"/>
            <consortium name="The Broad Institute Genome Sequencing Center for Infectious Disease"/>
            <person name="Wu L."/>
            <person name="Ma J."/>
        </authorList>
    </citation>
    <scope>NUCLEOTIDE SEQUENCE [LARGE SCALE GENOMIC DNA]</scope>
    <source>
        <strain evidence="4">JCM 17986</strain>
    </source>
</reference>
<keyword evidence="2" id="KW-0472">Membrane</keyword>
<feature type="region of interest" description="Disordered" evidence="1">
    <location>
        <begin position="785"/>
        <end position="904"/>
    </location>
</feature>
<dbReference type="EMBL" id="BAABHS010000023">
    <property type="protein sequence ID" value="GAA4980940.1"/>
    <property type="molecule type" value="Genomic_DNA"/>
</dbReference>
<protein>
    <recommendedName>
        <fullName evidence="5">ADP-ribosylglycohydrolase</fullName>
    </recommendedName>
</protein>
<feature type="compositionally biased region" description="Pro residues" evidence="1">
    <location>
        <begin position="833"/>
        <end position="844"/>
    </location>
</feature>
<evidence type="ECO:0000256" key="1">
    <source>
        <dbReference type="SAM" id="MobiDB-lite"/>
    </source>
</evidence>
<evidence type="ECO:0008006" key="5">
    <source>
        <dbReference type="Google" id="ProtNLM"/>
    </source>
</evidence>
<keyword evidence="2" id="KW-0812">Transmembrane</keyword>